<dbReference type="Proteomes" id="UP000219522">
    <property type="component" value="Unassembled WGS sequence"/>
</dbReference>
<evidence type="ECO:0000256" key="5">
    <source>
        <dbReference type="ARBA" id="ARBA00023200"/>
    </source>
</evidence>
<dbReference type="InterPro" id="IPR033907">
    <property type="entry name" value="Endolysin_autolysin"/>
</dbReference>
<dbReference type="EC" id="3.2.1.17" evidence="7"/>
<dbReference type="GO" id="GO:0016998">
    <property type="term" value="P:cell wall macromolecule catabolic process"/>
    <property type="evidence" value="ECO:0007669"/>
    <property type="project" value="InterPro"/>
</dbReference>
<dbReference type="EMBL" id="OCSU01000002">
    <property type="protein sequence ID" value="SOE81960.1"/>
    <property type="molecule type" value="Genomic_DNA"/>
</dbReference>
<proteinExistence type="inferred from homology"/>
<keyword evidence="4 7" id="KW-0378">Hydrolase</keyword>
<dbReference type="HAMAP" id="MF_04110">
    <property type="entry name" value="ENDOLYSIN_T4"/>
    <property type="match status" value="1"/>
</dbReference>
<dbReference type="GO" id="GO:0031640">
    <property type="term" value="P:killing of cells of another organism"/>
    <property type="evidence" value="ECO:0007669"/>
    <property type="project" value="UniProtKB-KW"/>
</dbReference>
<dbReference type="InterPro" id="IPR002196">
    <property type="entry name" value="Glyco_hydro_24"/>
</dbReference>
<evidence type="ECO:0000256" key="6">
    <source>
        <dbReference type="ARBA" id="ARBA00023295"/>
    </source>
</evidence>
<evidence type="ECO:0000256" key="3">
    <source>
        <dbReference type="ARBA" id="ARBA00022638"/>
    </source>
</evidence>
<evidence type="ECO:0000313" key="9">
    <source>
        <dbReference type="Proteomes" id="UP000219522"/>
    </source>
</evidence>
<reference evidence="8 9" key="1">
    <citation type="submission" date="2017-09" db="EMBL/GenBank/DDBJ databases">
        <authorList>
            <person name="Varghese N."/>
            <person name="Submissions S."/>
        </authorList>
    </citation>
    <scope>NUCLEOTIDE SEQUENCE [LARGE SCALE GENOMIC DNA]</scope>
    <source>
        <strain evidence="8 9">OK806</strain>
    </source>
</reference>
<name>A0A7Z7I9U8_9BURK</name>
<dbReference type="GO" id="GO:0009253">
    <property type="term" value="P:peptidoglycan catabolic process"/>
    <property type="evidence" value="ECO:0007669"/>
    <property type="project" value="InterPro"/>
</dbReference>
<evidence type="ECO:0000256" key="1">
    <source>
        <dbReference type="ARBA" id="ARBA00000632"/>
    </source>
</evidence>
<evidence type="ECO:0000256" key="2">
    <source>
        <dbReference type="ARBA" id="ARBA00022529"/>
    </source>
</evidence>
<evidence type="ECO:0000256" key="4">
    <source>
        <dbReference type="ARBA" id="ARBA00022801"/>
    </source>
</evidence>
<dbReference type="InterPro" id="IPR034690">
    <property type="entry name" value="Endolysin_T4_type"/>
</dbReference>
<keyword evidence="2 7" id="KW-0929">Antimicrobial</keyword>
<dbReference type="SUPFAM" id="SSF53955">
    <property type="entry name" value="Lysozyme-like"/>
    <property type="match status" value="1"/>
</dbReference>
<keyword evidence="5" id="KW-1035">Host cytoplasm</keyword>
<comment type="similarity">
    <text evidence="7">Belongs to the glycosyl hydrolase 24 family.</text>
</comment>
<dbReference type="GO" id="GO:0003796">
    <property type="term" value="F:lysozyme activity"/>
    <property type="evidence" value="ECO:0007669"/>
    <property type="project" value="UniProtKB-EC"/>
</dbReference>
<keyword evidence="9" id="KW-1185">Reference proteome</keyword>
<dbReference type="InterPro" id="IPR023347">
    <property type="entry name" value="Lysozyme_dom_sf"/>
</dbReference>
<dbReference type="Gene3D" id="1.10.530.40">
    <property type="match status" value="1"/>
</dbReference>
<comment type="catalytic activity">
    <reaction evidence="1 7">
        <text>Hydrolysis of (1-&gt;4)-beta-linkages between N-acetylmuramic acid and N-acetyl-D-glucosamine residues in a peptidoglycan and between N-acetyl-D-glucosamine residues in chitodextrins.</text>
        <dbReference type="EC" id="3.2.1.17"/>
    </reaction>
</comment>
<keyword evidence="6 7" id="KW-0326">Glycosidase</keyword>
<dbReference type="AlphaFoldDB" id="A0A7Z7I9U8"/>
<dbReference type="InterPro" id="IPR051018">
    <property type="entry name" value="Bacteriophage_GH24"/>
</dbReference>
<evidence type="ECO:0000313" key="8">
    <source>
        <dbReference type="EMBL" id="SOE81960.1"/>
    </source>
</evidence>
<dbReference type="CDD" id="cd00737">
    <property type="entry name" value="lyz_endolysin_autolysin"/>
    <property type="match status" value="1"/>
</dbReference>
<dbReference type="GO" id="GO:0042742">
    <property type="term" value="P:defense response to bacterium"/>
    <property type="evidence" value="ECO:0007669"/>
    <property type="project" value="UniProtKB-KW"/>
</dbReference>
<protein>
    <recommendedName>
        <fullName evidence="7">Lysozyme</fullName>
        <ecNumber evidence="7">3.2.1.17</ecNumber>
    </recommendedName>
</protein>
<dbReference type="PANTHER" id="PTHR38107">
    <property type="match status" value="1"/>
</dbReference>
<sequence>MGVSELNFGKIAFATILLLFATISQAQYFIPQSQIEDFGATLGAAPSSPPRPMTPLGMGLVMDFEGWQPNAYDDPVGYCTIGYGHLIAMNEKCARVALKPQFAGTLSLEDGRALLERDTQTSRAIVEALVTREIDDDKFSALSSFAFNVGKDKFARSTLLQLVNNGDFQIASVEFSRWVKAKGQVFKGLQDRRACEAALFLGNLTGDSQGNFTRRECVTLGAAPSTELLIDIDVGEQ</sequence>
<dbReference type="PANTHER" id="PTHR38107:SF3">
    <property type="entry name" value="LYSOZYME RRRD-RELATED"/>
    <property type="match status" value="1"/>
</dbReference>
<gene>
    <name evidence="8" type="ORF">SAMN05446927_5262</name>
</gene>
<accession>A0A7Z7I9U8</accession>
<comment type="caution">
    <text evidence="8">The sequence shown here is derived from an EMBL/GenBank/DDBJ whole genome shotgun (WGS) entry which is preliminary data.</text>
</comment>
<organism evidence="8 9">
    <name type="scientific">Caballeronia arationis</name>
    <dbReference type="NCBI Taxonomy" id="1777142"/>
    <lineage>
        <taxon>Bacteria</taxon>
        <taxon>Pseudomonadati</taxon>
        <taxon>Pseudomonadota</taxon>
        <taxon>Betaproteobacteria</taxon>
        <taxon>Burkholderiales</taxon>
        <taxon>Burkholderiaceae</taxon>
        <taxon>Caballeronia</taxon>
    </lineage>
</organism>
<keyword evidence="3 7" id="KW-0081">Bacteriolytic enzyme</keyword>
<dbReference type="RefSeq" id="WP_143753652.1">
    <property type="nucleotide sequence ID" value="NZ_OCSU01000002.1"/>
</dbReference>
<dbReference type="Pfam" id="PF00959">
    <property type="entry name" value="Phage_lysozyme"/>
    <property type="match status" value="1"/>
</dbReference>
<dbReference type="InterPro" id="IPR023346">
    <property type="entry name" value="Lysozyme-like_dom_sf"/>
</dbReference>
<evidence type="ECO:0000256" key="7">
    <source>
        <dbReference type="RuleBase" id="RU003788"/>
    </source>
</evidence>